<evidence type="ECO:0000256" key="1">
    <source>
        <dbReference type="ARBA" id="ARBA00004589"/>
    </source>
</evidence>
<feature type="domain" description="CFEM" evidence="11">
    <location>
        <begin position="153"/>
        <end position="212"/>
    </location>
</feature>
<proteinExistence type="inferred from homology"/>
<feature type="transmembrane region" description="Helical" evidence="10">
    <location>
        <begin position="276"/>
        <end position="298"/>
    </location>
</feature>
<dbReference type="SMART" id="SM00747">
    <property type="entry name" value="CFEM"/>
    <property type="match status" value="1"/>
</dbReference>
<organism evidence="12 13">
    <name type="scientific">Canariomyces notabilis</name>
    <dbReference type="NCBI Taxonomy" id="2074819"/>
    <lineage>
        <taxon>Eukaryota</taxon>
        <taxon>Fungi</taxon>
        <taxon>Dikarya</taxon>
        <taxon>Ascomycota</taxon>
        <taxon>Pezizomycotina</taxon>
        <taxon>Sordariomycetes</taxon>
        <taxon>Sordariomycetidae</taxon>
        <taxon>Sordariales</taxon>
        <taxon>Chaetomiaceae</taxon>
        <taxon>Canariomyces</taxon>
    </lineage>
</organism>
<feature type="compositionally biased region" description="Low complexity" evidence="9">
    <location>
        <begin position="241"/>
        <end position="255"/>
    </location>
</feature>
<protein>
    <recommendedName>
        <fullName evidence="11">CFEM domain-containing protein</fullName>
    </recommendedName>
</protein>
<accession>A0AAN6QHK3</accession>
<keyword evidence="8" id="KW-0449">Lipoprotein</keyword>
<keyword evidence="6" id="KW-0732">Signal</keyword>
<evidence type="ECO:0000256" key="5">
    <source>
        <dbReference type="ARBA" id="ARBA00022622"/>
    </source>
</evidence>
<comment type="caution">
    <text evidence="12">The sequence shown here is derived from an EMBL/GenBank/DDBJ whole genome shotgun (WGS) entry which is preliminary data.</text>
</comment>
<evidence type="ECO:0000259" key="11">
    <source>
        <dbReference type="SMART" id="SM00747"/>
    </source>
</evidence>
<evidence type="ECO:0000256" key="4">
    <source>
        <dbReference type="ARBA" id="ARBA00022525"/>
    </source>
</evidence>
<dbReference type="InterPro" id="IPR008427">
    <property type="entry name" value="Extracellular_membr_CFEM_dom"/>
</dbReference>
<reference evidence="12" key="2">
    <citation type="submission" date="2023-05" db="EMBL/GenBank/DDBJ databases">
        <authorList>
            <consortium name="Lawrence Berkeley National Laboratory"/>
            <person name="Steindorff A."/>
            <person name="Hensen N."/>
            <person name="Bonometti L."/>
            <person name="Westerberg I."/>
            <person name="Brannstrom I.O."/>
            <person name="Guillou S."/>
            <person name="Cros-Aarteil S."/>
            <person name="Calhoun S."/>
            <person name="Haridas S."/>
            <person name="Kuo A."/>
            <person name="Mondo S."/>
            <person name="Pangilinan J."/>
            <person name="Riley R."/>
            <person name="Labutti K."/>
            <person name="Andreopoulos B."/>
            <person name="Lipzen A."/>
            <person name="Chen C."/>
            <person name="Yanf M."/>
            <person name="Daum C."/>
            <person name="Ng V."/>
            <person name="Clum A."/>
            <person name="Ohm R."/>
            <person name="Martin F."/>
            <person name="Silar P."/>
            <person name="Natvig D."/>
            <person name="Lalanne C."/>
            <person name="Gautier V."/>
            <person name="Ament-Velasquez S.L."/>
            <person name="Kruys A."/>
            <person name="Hutchinson M.I."/>
            <person name="Powell A.J."/>
            <person name="Barry K."/>
            <person name="Miller A.N."/>
            <person name="Grigoriev I.V."/>
            <person name="Debuchy R."/>
            <person name="Gladieux P."/>
            <person name="Thoren M.H."/>
            <person name="Johannesson H."/>
        </authorList>
    </citation>
    <scope>NUCLEOTIDE SEQUENCE</scope>
    <source>
        <strain evidence="12">CBS 508.74</strain>
    </source>
</reference>
<dbReference type="GO" id="GO:0098552">
    <property type="term" value="C:side of membrane"/>
    <property type="evidence" value="ECO:0007669"/>
    <property type="project" value="UniProtKB-KW"/>
</dbReference>
<dbReference type="AlphaFoldDB" id="A0AAN6QHK3"/>
<keyword evidence="5" id="KW-0325">Glycoprotein</keyword>
<evidence type="ECO:0000256" key="2">
    <source>
        <dbReference type="ARBA" id="ARBA00004613"/>
    </source>
</evidence>
<name>A0AAN6QHK3_9PEZI</name>
<dbReference type="EMBL" id="MU853351">
    <property type="protein sequence ID" value="KAK4110378.1"/>
    <property type="molecule type" value="Genomic_DNA"/>
</dbReference>
<evidence type="ECO:0000313" key="12">
    <source>
        <dbReference type="EMBL" id="KAK4110378.1"/>
    </source>
</evidence>
<dbReference type="Pfam" id="PF05730">
    <property type="entry name" value="CFEM"/>
    <property type="match status" value="1"/>
</dbReference>
<evidence type="ECO:0000256" key="3">
    <source>
        <dbReference type="ARBA" id="ARBA00010031"/>
    </source>
</evidence>
<keyword evidence="7" id="KW-1015">Disulfide bond</keyword>
<gene>
    <name evidence="12" type="ORF">N656DRAFT_292286</name>
</gene>
<dbReference type="GeneID" id="89933273"/>
<dbReference type="Proteomes" id="UP001302812">
    <property type="component" value="Unassembled WGS sequence"/>
</dbReference>
<keyword evidence="10" id="KW-0812">Transmembrane</keyword>
<keyword evidence="5" id="KW-0336">GPI-anchor</keyword>
<sequence length="307" mass="34230">MTLSMRHSQNCNLLLSTYGLGVFFFYLSFAAQLHNGIQGAPEAQAKAARYSSLGGDIDASTMPACGQDYCRNFSYTWPDADLCTIWKSNATATLGNNCDPKMDDDCVAGGFDRDCYCNLETGLWCGWACAWRRWWAFEDWFAGVCPEMSKPVDFSSLPECARNCLDDETFASGCYTQTSNCICSYGSLFDCHTKCPTDEQNQIKNWLVDTCNITIGTAQQALDNGTWNMKDNYWELYYATSSSSSPRSTPTLTDTRLNDPAPPLSAQRRPLRWDEIFILLAASLIAVVAFACWIVSCVRGRPYEKSG</sequence>
<comment type="subcellular location">
    <subcellularLocation>
        <location evidence="1">Membrane</location>
        <topology evidence="1">Lipid-anchor</topology>
        <topology evidence="1">GPI-anchor</topology>
    </subcellularLocation>
    <subcellularLocation>
        <location evidence="2">Secreted</location>
    </subcellularLocation>
</comment>
<keyword evidence="13" id="KW-1185">Reference proteome</keyword>
<reference evidence="12" key="1">
    <citation type="journal article" date="2023" name="Mol. Phylogenet. Evol.">
        <title>Genome-scale phylogeny and comparative genomics of the fungal order Sordariales.</title>
        <authorList>
            <person name="Hensen N."/>
            <person name="Bonometti L."/>
            <person name="Westerberg I."/>
            <person name="Brannstrom I.O."/>
            <person name="Guillou S."/>
            <person name="Cros-Aarteil S."/>
            <person name="Calhoun S."/>
            <person name="Haridas S."/>
            <person name="Kuo A."/>
            <person name="Mondo S."/>
            <person name="Pangilinan J."/>
            <person name="Riley R."/>
            <person name="LaButti K."/>
            <person name="Andreopoulos B."/>
            <person name="Lipzen A."/>
            <person name="Chen C."/>
            <person name="Yan M."/>
            <person name="Daum C."/>
            <person name="Ng V."/>
            <person name="Clum A."/>
            <person name="Steindorff A."/>
            <person name="Ohm R.A."/>
            <person name="Martin F."/>
            <person name="Silar P."/>
            <person name="Natvig D.O."/>
            <person name="Lalanne C."/>
            <person name="Gautier V."/>
            <person name="Ament-Velasquez S.L."/>
            <person name="Kruys A."/>
            <person name="Hutchinson M.I."/>
            <person name="Powell A.J."/>
            <person name="Barry K."/>
            <person name="Miller A.N."/>
            <person name="Grigoriev I.V."/>
            <person name="Debuchy R."/>
            <person name="Gladieux P."/>
            <person name="Hiltunen Thoren M."/>
            <person name="Johannesson H."/>
        </authorList>
    </citation>
    <scope>NUCLEOTIDE SEQUENCE</scope>
    <source>
        <strain evidence="12">CBS 508.74</strain>
    </source>
</reference>
<evidence type="ECO:0000256" key="6">
    <source>
        <dbReference type="ARBA" id="ARBA00022729"/>
    </source>
</evidence>
<dbReference type="GO" id="GO:0005576">
    <property type="term" value="C:extracellular region"/>
    <property type="evidence" value="ECO:0007669"/>
    <property type="project" value="UniProtKB-SubCell"/>
</dbReference>
<keyword evidence="10" id="KW-1133">Transmembrane helix</keyword>
<evidence type="ECO:0000256" key="10">
    <source>
        <dbReference type="SAM" id="Phobius"/>
    </source>
</evidence>
<comment type="similarity">
    <text evidence="3">Belongs to the RBT5 family.</text>
</comment>
<evidence type="ECO:0000256" key="9">
    <source>
        <dbReference type="SAM" id="MobiDB-lite"/>
    </source>
</evidence>
<feature type="region of interest" description="Disordered" evidence="9">
    <location>
        <begin position="241"/>
        <end position="264"/>
    </location>
</feature>
<dbReference type="RefSeq" id="XP_064667948.1">
    <property type="nucleotide sequence ID" value="XM_064809150.1"/>
</dbReference>
<evidence type="ECO:0000256" key="7">
    <source>
        <dbReference type="ARBA" id="ARBA00023157"/>
    </source>
</evidence>
<evidence type="ECO:0000313" key="13">
    <source>
        <dbReference type="Proteomes" id="UP001302812"/>
    </source>
</evidence>
<keyword evidence="4" id="KW-0964">Secreted</keyword>
<evidence type="ECO:0000256" key="8">
    <source>
        <dbReference type="ARBA" id="ARBA00023288"/>
    </source>
</evidence>
<keyword evidence="10" id="KW-0472">Membrane</keyword>